<evidence type="ECO:0000313" key="1">
    <source>
        <dbReference type="EMBL" id="TCZ73062.1"/>
    </source>
</evidence>
<dbReference type="Gene3D" id="3.10.450.40">
    <property type="match status" value="1"/>
</dbReference>
<dbReference type="SUPFAM" id="SSF160719">
    <property type="entry name" value="gpW/gp25-like"/>
    <property type="match status" value="1"/>
</dbReference>
<comment type="caution">
    <text evidence="1">The sequence shown here is derived from an EMBL/GenBank/DDBJ whole genome shotgun (WGS) entry which is preliminary data.</text>
</comment>
<dbReference type="Proteomes" id="UP000295418">
    <property type="component" value="Unassembled WGS sequence"/>
</dbReference>
<evidence type="ECO:0000313" key="2">
    <source>
        <dbReference type="Proteomes" id="UP000295418"/>
    </source>
</evidence>
<keyword evidence="2" id="KW-1185">Reference proteome</keyword>
<name>A0A4V2WMX2_9BACL</name>
<reference evidence="1 2" key="1">
    <citation type="submission" date="2019-03" db="EMBL/GenBank/DDBJ databases">
        <authorList>
            <person name="Kim M.K.M."/>
        </authorList>
    </citation>
    <scope>NUCLEOTIDE SEQUENCE [LARGE SCALE GENOMIC DNA]</scope>
    <source>
        <strain evidence="1 2">18JY21-1</strain>
    </source>
</reference>
<gene>
    <name evidence="1" type="ORF">E0485_21835</name>
</gene>
<dbReference type="EMBL" id="SKFG01000035">
    <property type="protein sequence ID" value="TCZ73062.1"/>
    <property type="molecule type" value="Genomic_DNA"/>
</dbReference>
<sequence>MQITINTSEALTIDWGAKGVTEIVQNVFTLINTFKYEVAYDRTLGVAPDFIDLPQPEAITLATTQIYSVIDEREPRATIKDVSFLGLSEDGDMIFKVVIDI</sequence>
<organism evidence="1 2">
    <name type="scientific">Paenibacillus albiflavus</name>
    <dbReference type="NCBI Taxonomy" id="2545760"/>
    <lineage>
        <taxon>Bacteria</taxon>
        <taxon>Bacillati</taxon>
        <taxon>Bacillota</taxon>
        <taxon>Bacilli</taxon>
        <taxon>Bacillales</taxon>
        <taxon>Paenibacillaceae</taxon>
        <taxon>Paenibacillus</taxon>
    </lineage>
</organism>
<evidence type="ECO:0008006" key="3">
    <source>
        <dbReference type="Google" id="ProtNLM"/>
    </source>
</evidence>
<accession>A0A4V2WMX2</accession>
<proteinExistence type="predicted"/>
<dbReference type="RefSeq" id="WP_132420188.1">
    <property type="nucleotide sequence ID" value="NZ_SKFG01000035.1"/>
</dbReference>
<dbReference type="OrthoDB" id="2739807at2"/>
<protein>
    <recommendedName>
        <fullName evidence="3">IraD/Gp25-like domain-containing protein</fullName>
    </recommendedName>
</protein>
<dbReference type="AlphaFoldDB" id="A0A4V2WMX2"/>